<dbReference type="Pfam" id="PF00440">
    <property type="entry name" value="TetR_N"/>
    <property type="match status" value="1"/>
</dbReference>
<feature type="DNA-binding region" description="H-T-H motif" evidence="2">
    <location>
        <begin position="78"/>
        <end position="97"/>
    </location>
</feature>
<feature type="domain" description="HTH tetR-type" evidence="4">
    <location>
        <begin position="55"/>
        <end position="115"/>
    </location>
</feature>
<organism evidence="5 6">
    <name type="scientific">Sphingopyxis soli</name>
    <dbReference type="NCBI Taxonomy" id="592051"/>
    <lineage>
        <taxon>Bacteria</taxon>
        <taxon>Pseudomonadati</taxon>
        <taxon>Pseudomonadota</taxon>
        <taxon>Alphaproteobacteria</taxon>
        <taxon>Sphingomonadales</taxon>
        <taxon>Sphingomonadaceae</taxon>
        <taxon>Sphingopyxis</taxon>
    </lineage>
</organism>
<keyword evidence="1 2" id="KW-0238">DNA-binding</keyword>
<sequence>MADRGRSDARERSEPLRHVPSAVGPALREQGRSTTGELGEPREATIRRPRQQRSRERFEAILDAAERILQARDPHEVSIYTIAEEADMPPPSIYHFFPDGNHVFMALAERYFEMFLGGLESIEGKRFDDWQSLVEFRYALSRRFFNDNVAARKILLGAAATWAIRTRDIDTNRLLARGAIVELNRFFILPKVPELVDRVTETIIMNDAIWALYDHRFGHLPDNEEVFARRARLGHMRTYLPEYLAMRDAVLTVEEAAAISF</sequence>
<dbReference type="Proteomes" id="UP001500738">
    <property type="component" value="Unassembled WGS sequence"/>
</dbReference>
<dbReference type="Gene3D" id="1.10.357.10">
    <property type="entry name" value="Tetracycline Repressor, domain 2"/>
    <property type="match status" value="1"/>
</dbReference>
<dbReference type="SUPFAM" id="SSF46689">
    <property type="entry name" value="Homeodomain-like"/>
    <property type="match status" value="1"/>
</dbReference>
<reference evidence="5 6" key="1">
    <citation type="journal article" date="2019" name="Int. J. Syst. Evol. Microbiol.">
        <title>The Global Catalogue of Microorganisms (GCM) 10K type strain sequencing project: providing services to taxonomists for standard genome sequencing and annotation.</title>
        <authorList>
            <consortium name="The Broad Institute Genomics Platform"/>
            <consortium name="The Broad Institute Genome Sequencing Center for Infectious Disease"/>
            <person name="Wu L."/>
            <person name="Ma J."/>
        </authorList>
    </citation>
    <scope>NUCLEOTIDE SEQUENCE [LARGE SCALE GENOMIC DNA]</scope>
    <source>
        <strain evidence="5 6">JCM 15910</strain>
    </source>
</reference>
<keyword evidence="6" id="KW-1185">Reference proteome</keyword>
<dbReference type="InterPro" id="IPR009057">
    <property type="entry name" value="Homeodomain-like_sf"/>
</dbReference>
<evidence type="ECO:0000256" key="2">
    <source>
        <dbReference type="PROSITE-ProRule" id="PRU00335"/>
    </source>
</evidence>
<feature type="compositionally biased region" description="Basic and acidic residues" evidence="3">
    <location>
        <begin position="1"/>
        <end position="17"/>
    </location>
</feature>
<evidence type="ECO:0000313" key="5">
    <source>
        <dbReference type="EMBL" id="GAA0861614.1"/>
    </source>
</evidence>
<evidence type="ECO:0000256" key="1">
    <source>
        <dbReference type="ARBA" id="ARBA00023125"/>
    </source>
</evidence>
<evidence type="ECO:0000313" key="6">
    <source>
        <dbReference type="Proteomes" id="UP001500738"/>
    </source>
</evidence>
<comment type="caution">
    <text evidence="5">The sequence shown here is derived from an EMBL/GenBank/DDBJ whole genome shotgun (WGS) entry which is preliminary data.</text>
</comment>
<accession>A0ABN1LXI2</accession>
<dbReference type="EMBL" id="BAAAFE010000003">
    <property type="protein sequence ID" value="GAA0861614.1"/>
    <property type="molecule type" value="Genomic_DNA"/>
</dbReference>
<dbReference type="InterPro" id="IPR001647">
    <property type="entry name" value="HTH_TetR"/>
</dbReference>
<feature type="region of interest" description="Disordered" evidence="3">
    <location>
        <begin position="1"/>
        <end position="54"/>
    </location>
</feature>
<dbReference type="PROSITE" id="PS50977">
    <property type="entry name" value="HTH_TETR_2"/>
    <property type="match status" value="1"/>
</dbReference>
<gene>
    <name evidence="5" type="ORF">GCM10009115_04960</name>
</gene>
<evidence type="ECO:0000259" key="4">
    <source>
        <dbReference type="PROSITE" id="PS50977"/>
    </source>
</evidence>
<protein>
    <submittedName>
        <fullName evidence="5">TetR/AcrR family transcriptional regulator</fullName>
    </submittedName>
</protein>
<proteinExistence type="predicted"/>
<evidence type="ECO:0000256" key="3">
    <source>
        <dbReference type="SAM" id="MobiDB-lite"/>
    </source>
</evidence>
<name>A0ABN1LXI2_9SPHN</name>
<dbReference type="RefSeq" id="WP_281414789.1">
    <property type="nucleotide sequence ID" value="NZ_BAAAFE010000003.1"/>
</dbReference>